<dbReference type="InterPro" id="IPR036986">
    <property type="entry name" value="S4_RNA-bd_sf"/>
</dbReference>
<dbReference type="GO" id="GO:0000455">
    <property type="term" value="P:enzyme-directed rRNA pseudouridine synthesis"/>
    <property type="evidence" value="ECO:0007669"/>
    <property type="project" value="UniProtKB-ARBA"/>
</dbReference>
<evidence type="ECO:0000256" key="5">
    <source>
        <dbReference type="RuleBase" id="RU003887"/>
    </source>
</evidence>
<dbReference type="PANTHER" id="PTHR47683:SF3">
    <property type="entry name" value="RIBOSOMAL LARGE SUBUNIT PSEUDOURIDINE SYNTHASE B"/>
    <property type="match status" value="1"/>
</dbReference>
<dbReference type="InterPro" id="IPR002942">
    <property type="entry name" value="S4_RNA-bd"/>
</dbReference>
<comment type="similarity">
    <text evidence="1 5">Belongs to the pseudouridine synthase RsuA family.</text>
</comment>
<keyword evidence="2 4" id="KW-0694">RNA-binding</keyword>
<evidence type="ECO:0000256" key="3">
    <source>
        <dbReference type="ARBA" id="ARBA00023235"/>
    </source>
</evidence>
<dbReference type="CDD" id="cd00165">
    <property type="entry name" value="S4"/>
    <property type="match status" value="1"/>
</dbReference>
<accession>A0A931NER3</accession>
<feature type="compositionally biased region" description="Gly residues" evidence="6">
    <location>
        <begin position="565"/>
        <end position="576"/>
    </location>
</feature>
<dbReference type="EMBL" id="JAEDAL010000005">
    <property type="protein sequence ID" value="MBH9553490.1"/>
    <property type="molecule type" value="Genomic_DNA"/>
</dbReference>
<dbReference type="InterPro" id="IPR000748">
    <property type="entry name" value="PsdUridine_synth_RsuA/RluB/E/F"/>
</dbReference>
<dbReference type="SUPFAM" id="SSF55120">
    <property type="entry name" value="Pseudouridine synthase"/>
    <property type="match status" value="1"/>
</dbReference>
<keyword evidence="3 5" id="KW-0413">Isomerase</keyword>
<evidence type="ECO:0000313" key="8">
    <source>
        <dbReference type="EMBL" id="MBH9553490.1"/>
    </source>
</evidence>
<feature type="compositionally biased region" description="Low complexity" evidence="6">
    <location>
        <begin position="34"/>
        <end position="53"/>
    </location>
</feature>
<feature type="compositionally biased region" description="Basic and acidic residues" evidence="6">
    <location>
        <begin position="415"/>
        <end position="491"/>
    </location>
</feature>
<dbReference type="Gene3D" id="3.30.70.1560">
    <property type="entry name" value="Alpha-L RNA-binding motif"/>
    <property type="match status" value="1"/>
</dbReference>
<evidence type="ECO:0000313" key="9">
    <source>
        <dbReference type="Proteomes" id="UP000620139"/>
    </source>
</evidence>
<dbReference type="Proteomes" id="UP000620139">
    <property type="component" value="Unassembled WGS sequence"/>
</dbReference>
<feature type="region of interest" description="Disordered" evidence="6">
    <location>
        <begin position="412"/>
        <end position="582"/>
    </location>
</feature>
<dbReference type="CDD" id="cd02556">
    <property type="entry name" value="PseudoU_synth_RluB"/>
    <property type="match status" value="1"/>
</dbReference>
<gene>
    <name evidence="8" type="ORF">I7X43_11615</name>
</gene>
<dbReference type="GO" id="GO:0003723">
    <property type="term" value="F:RNA binding"/>
    <property type="evidence" value="ECO:0007669"/>
    <property type="project" value="UniProtKB-KW"/>
</dbReference>
<dbReference type="InterPro" id="IPR042092">
    <property type="entry name" value="PsdUridine_s_RsuA/RluB/E/F_cat"/>
</dbReference>
<dbReference type="InterPro" id="IPR020103">
    <property type="entry name" value="PsdUridine_synth_cat_dom_sf"/>
</dbReference>
<dbReference type="NCBIfam" id="TIGR00093">
    <property type="entry name" value="pseudouridine synthase"/>
    <property type="match status" value="1"/>
</dbReference>
<reference evidence="8" key="1">
    <citation type="submission" date="2020-12" db="EMBL/GenBank/DDBJ databases">
        <title>The genome sequence of Inhella sp. 4Y17.</title>
        <authorList>
            <person name="Liu Y."/>
        </authorList>
    </citation>
    <scope>NUCLEOTIDE SEQUENCE</scope>
    <source>
        <strain evidence="8">4Y10</strain>
    </source>
</reference>
<sequence length="582" mass="62814">MSEDVHTPDATPADESAPVKPKKRSPRVKKAEEVVTTESAPAEAVEASESAAPSPAPAKKRAPARKRKVEAAEAVVSDAVASDVLPAASAPPVEMAPESEDGPTLGAANDANQDGDLAVAAAEGPSYVLEAAQVEAALNERLTALLAEGEAPAEDEPSVAQEPEKRVLAPEADAPKLQKVLAQSGVGSRRDIEAWIAEGKIEVNGQPAHIGQRVSWGDKVSVNGKPVRIRIAPGLPRILAYHKPVGEIVTFNDPEGRPTVFRTLPKLPMGKWLSVGRLDINTEGLLLFTNSGDLANQLMHPRFGVEREYAVRVLGQLEDEARARLLAGVEVDGQTAAFKSVEAAGGEGANRWYRVVITEGRNREVRKLFDAIGLTVSRLIRVRYGSVVLPLGLKRGVWVELGGNDVKAIRRLAHPHGDRGERMDRGERPERGERTDRSDRSEDTRGPRGRGREGQEPRDGRGPREGREQRPRDEAQRLDRSRPAEPRRRPDEDDDYMPRDINPLEQTFDRRHAKQKRGFPMGFGHGGSAPDDQGPRGGRGGGREPDPMQTSVGYIGADSFHRRQGGGGGGGAGGGKGGRRRR</sequence>
<feature type="region of interest" description="Disordered" evidence="6">
    <location>
        <begin position="1"/>
        <end position="111"/>
    </location>
</feature>
<evidence type="ECO:0000256" key="1">
    <source>
        <dbReference type="ARBA" id="ARBA00008348"/>
    </source>
</evidence>
<dbReference type="Gene3D" id="3.30.70.580">
    <property type="entry name" value="Pseudouridine synthase I, catalytic domain, N-terminal subdomain"/>
    <property type="match status" value="1"/>
</dbReference>
<evidence type="ECO:0000256" key="6">
    <source>
        <dbReference type="SAM" id="MobiDB-lite"/>
    </source>
</evidence>
<keyword evidence="9" id="KW-1185">Reference proteome</keyword>
<dbReference type="Gene3D" id="3.10.290.10">
    <property type="entry name" value="RNA-binding S4 domain"/>
    <property type="match status" value="1"/>
</dbReference>
<evidence type="ECO:0000259" key="7">
    <source>
        <dbReference type="SMART" id="SM00363"/>
    </source>
</evidence>
<comment type="caution">
    <text evidence="8">The sequence shown here is derived from an EMBL/GenBank/DDBJ whole genome shotgun (WGS) entry which is preliminary data.</text>
</comment>
<dbReference type="GO" id="GO:0120159">
    <property type="term" value="F:rRNA pseudouridine synthase activity"/>
    <property type="evidence" value="ECO:0007669"/>
    <property type="project" value="UniProtKB-ARBA"/>
</dbReference>
<name>A0A931NER3_9BURK</name>
<dbReference type="InterPro" id="IPR020094">
    <property type="entry name" value="TruA/RsuA/RluB/E/F_N"/>
</dbReference>
<dbReference type="SUPFAM" id="SSF55174">
    <property type="entry name" value="Alpha-L RNA-binding motif"/>
    <property type="match status" value="1"/>
</dbReference>
<dbReference type="FunFam" id="3.10.290.10:FF:000003">
    <property type="entry name" value="Pseudouridine synthase"/>
    <property type="match status" value="1"/>
</dbReference>
<protein>
    <recommendedName>
        <fullName evidence="5">Pseudouridine synthase</fullName>
        <ecNumber evidence="5">5.4.99.-</ecNumber>
    </recommendedName>
</protein>
<dbReference type="InterPro" id="IPR018496">
    <property type="entry name" value="PsdUridine_synth_RsuA/RluB_CS"/>
</dbReference>
<feature type="compositionally biased region" description="Low complexity" evidence="6">
    <location>
        <begin position="72"/>
        <end position="93"/>
    </location>
</feature>
<dbReference type="AlphaFoldDB" id="A0A931NER3"/>
<dbReference type="RefSeq" id="WP_198101105.1">
    <property type="nucleotide sequence ID" value="NZ_JAEDAL010000005.1"/>
</dbReference>
<dbReference type="InterPro" id="IPR006145">
    <property type="entry name" value="PsdUridine_synth_RsuA/RluA"/>
</dbReference>
<dbReference type="Pfam" id="PF00849">
    <property type="entry name" value="PseudoU_synth_2"/>
    <property type="match status" value="1"/>
</dbReference>
<feature type="domain" description="RNA-binding S4" evidence="7">
    <location>
        <begin position="175"/>
        <end position="235"/>
    </location>
</feature>
<feature type="compositionally biased region" description="Basic residues" evidence="6">
    <location>
        <begin position="58"/>
        <end position="68"/>
    </location>
</feature>
<dbReference type="SMART" id="SM00363">
    <property type="entry name" value="S4"/>
    <property type="match status" value="1"/>
</dbReference>
<dbReference type="InterPro" id="IPR050343">
    <property type="entry name" value="RsuA_PseudoU_synthase"/>
</dbReference>
<dbReference type="PROSITE" id="PS50889">
    <property type="entry name" value="S4"/>
    <property type="match status" value="1"/>
</dbReference>
<dbReference type="Pfam" id="PF01479">
    <property type="entry name" value="S4"/>
    <property type="match status" value="1"/>
</dbReference>
<evidence type="ECO:0000256" key="4">
    <source>
        <dbReference type="PROSITE-ProRule" id="PRU00182"/>
    </source>
</evidence>
<proteinExistence type="inferred from homology"/>
<dbReference type="PANTHER" id="PTHR47683">
    <property type="entry name" value="PSEUDOURIDINE SYNTHASE FAMILY PROTEIN-RELATED"/>
    <property type="match status" value="1"/>
</dbReference>
<dbReference type="EC" id="5.4.99.-" evidence="5"/>
<evidence type="ECO:0000256" key="2">
    <source>
        <dbReference type="ARBA" id="ARBA00022884"/>
    </source>
</evidence>
<organism evidence="8 9">
    <name type="scientific">Inhella gelatinilytica</name>
    <dbReference type="NCBI Taxonomy" id="2795030"/>
    <lineage>
        <taxon>Bacteria</taxon>
        <taxon>Pseudomonadati</taxon>
        <taxon>Pseudomonadota</taxon>
        <taxon>Betaproteobacteria</taxon>
        <taxon>Burkholderiales</taxon>
        <taxon>Sphaerotilaceae</taxon>
        <taxon>Inhella</taxon>
    </lineage>
</organism>
<dbReference type="PROSITE" id="PS01149">
    <property type="entry name" value="PSI_RSU"/>
    <property type="match status" value="1"/>
</dbReference>